<evidence type="ECO:0000313" key="1">
    <source>
        <dbReference type="EMBL" id="OGY98748.1"/>
    </source>
</evidence>
<protein>
    <recommendedName>
        <fullName evidence="3">ATP synthase F(1) sector subunit delta</fullName>
    </recommendedName>
</protein>
<comment type="caution">
    <text evidence="1">The sequence shown here is derived from an EMBL/GenBank/DDBJ whole genome shotgun (WGS) entry which is preliminary data.</text>
</comment>
<organism evidence="1 2">
    <name type="scientific">Candidatus Liptonbacteria bacterium RIFCSPLOWO2_01_FULL_45_15</name>
    <dbReference type="NCBI Taxonomy" id="1798649"/>
    <lineage>
        <taxon>Bacteria</taxon>
        <taxon>Candidatus Liptoniibacteriota</taxon>
    </lineage>
</organism>
<dbReference type="Proteomes" id="UP000176287">
    <property type="component" value="Unassembled WGS sequence"/>
</dbReference>
<gene>
    <name evidence="1" type="ORF">A3B13_01105</name>
</gene>
<proteinExistence type="predicted"/>
<name>A0A1G2CBJ2_9BACT</name>
<evidence type="ECO:0008006" key="3">
    <source>
        <dbReference type="Google" id="ProtNLM"/>
    </source>
</evidence>
<evidence type="ECO:0000313" key="2">
    <source>
        <dbReference type="Proteomes" id="UP000176287"/>
    </source>
</evidence>
<dbReference type="STRING" id="1798649.A3B13_01105"/>
<reference evidence="1 2" key="1">
    <citation type="journal article" date="2016" name="Nat. Commun.">
        <title>Thousands of microbial genomes shed light on interconnected biogeochemical processes in an aquifer system.</title>
        <authorList>
            <person name="Anantharaman K."/>
            <person name="Brown C.T."/>
            <person name="Hug L.A."/>
            <person name="Sharon I."/>
            <person name="Castelle C.J."/>
            <person name="Probst A.J."/>
            <person name="Thomas B.C."/>
            <person name="Singh A."/>
            <person name="Wilkins M.J."/>
            <person name="Karaoz U."/>
            <person name="Brodie E.L."/>
            <person name="Williams K.H."/>
            <person name="Hubbard S.S."/>
            <person name="Banfield J.F."/>
        </authorList>
    </citation>
    <scope>NUCLEOTIDE SEQUENCE [LARGE SCALE GENOMIC DNA]</scope>
</reference>
<sequence>MNISTQYARALYELVGKNEKDNGKYLKNLRQALERRGHVKLLPQIFSEYKKLALANERTELHKKITPENEQTRMLLELYRKLTASSP</sequence>
<dbReference type="EMBL" id="MHKZ01000054">
    <property type="protein sequence ID" value="OGY98748.1"/>
    <property type="molecule type" value="Genomic_DNA"/>
</dbReference>
<dbReference type="AlphaFoldDB" id="A0A1G2CBJ2"/>
<accession>A0A1G2CBJ2</accession>